<protein>
    <submittedName>
        <fullName evidence="2">Uncharacterized protein</fullName>
    </submittedName>
</protein>
<keyword evidence="1" id="KW-1133">Transmembrane helix</keyword>
<organism evidence="2 3">
    <name type="scientific">Pontibacter populi</name>
    <dbReference type="NCBI Taxonomy" id="890055"/>
    <lineage>
        <taxon>Bacteria</taxon>
        <taxon>Pseudomonadati</taxon>
        <taxon>Bacteroidota</taxon>
        <taxon>Cytophagia</taxon>
        <taxon>Cytophagales</taxon>
        <taxon>Hymenobacteraceae</taxon>
        <taxon>Pontibacter</taxon>
    </lineage>
</organism>
<keyword evidence="3" id="KW-1185">Reference proteome</keyword>
<dbReference type="EMBL" id="JBEOKT010000012">
    <property type="protein sequence ID" value="MER2998550.1"/>
    <property type="molecule type" value="Genomic_DNA"/>
</dbReference>
<accession>A0ABV1RW11</accession>
<feature type="transmembrane region" description="Helical" evidence="1">
    <location>
        <begin position="72"/>
        <end position="92"/>
    </location>
</feature>
<reference evidence="2 3" key="1">
    <citation type="submission" date="2024-06" db="EMBL/GenBank/DDBJ databases">
        <title>Pontibacter populi HYL7-15.</title>
        <authorList>
            <person name="Kim M.K."/>
        </authorList>
    </citation>
    <scope>NUCLEOTIDE SEQUENCE [LARGE SCALE GENOMIC DNA]</scope>
    <source>
        <strain evidence="2 3">HYL7-15</strain>
    </source>
</reference>
<dbReference type="Proteomes" id="UP001476807">
    <property type="component" value="Unassembled WGS sequence"/>
</dbReference>
<feature type="transmembrane region" description="Helical" evidence="1">
    <location>
        <begin position="12"/>
        <end position="28"/>
    </location>
</feature>
<evidence type="ECO:0000256" key="1">
    <source>
        <dbReference type="SAM" id="Phobius"/>
    </source>
</evidence>
<sequence>MKGITKYRKFRLSVIASVVSVLVVAYWDRIWSEYWLLALPFGLLVLVFFIVALTQSLIFAYNHKRITKLASLPLTINLLTLFLIFVLPLNWVRQYIEFKFRQSEMEEVVRMANHNELENVRLNSDLMQLPDNYSQLSVGGGQVIVEEVNDHKAVFFYTFRGTPDGREGFVFIPDGAKLEDCEGRLYNKILNQRDVNNNWYFILAD</sequence>
<dbReference type="RefSeq" id="WP_350413017.1">
    <property type="nucleotide sequence ID" value="NZ_JBEOKT010000012.1"/>
</dbReference>
<evidence type="ECO:0000313" key="2">
    <source>
        <dbReference type="EMBL" id="MER2998550.1"/>
    </source>
</evidence>
<evidence type="ECO:0000313" key="3">
    <source>
        <dbReference type="Proteomes" id="UP001476807"/>
    </source>
</evidence>
<name>A0ABV1RW11_9BACT</name>
<gene>
    <name evidence="2" type="ORF">ABS362_13415</name>
</gene>
<feature type="transmembrane region" description="Helical" evidence="1">
    <location>
        <begin position="34"/>
        <end position="60"/>
    </location>
</feature>
<keyword evidence="1" id="KW-0812">Transmembrane</keyword>
<comment type="caution">
    <text evidence="2">The sequence shown here is derived from an EMBL/GenBank/DDBJ whole genome shotgun (WGS) entry which is preliminary data.</text>
</comment>
<keyword evidence="1" id="KW-0472">Membrane</keyword>
<proteinExistence type="predicted"/>